<dbReference type="Gramene" id="TKW14800">
    <property type="protein sequence ID" value="TKW14800"/>
    <property type="gene ID" value="SEVIR_5G191250v2"/>
</dbReference>
<evidence type="ECO:0000313" key="2">
    <source>
        <dbReference type="Proteomes" id="UP000298652"/>
    </source>
</evidence>
<reference evidence="1" key="1">
    <citation type="submission" date="2019-03" db="EMBL/GenBank/DDBJ databases">
        <title>WGS assembly of Setaria viridis.</title>
        <authorList>
            <person name="Huang P."/>
            <person name="Jenkins J."/>
            <person name="Grimwood J."/>
            <person name="Barry K."/>
            <person name="Healey A."/>
            <person name="Mamidi S."/>
            <person name="Sreedasyam A."/>
            <person name="Shu S."/>
            <person name="Feldman M."/>
            <person name="Wu J."/>
            <person name="Yu Y."/>
            <person name="Chen C."/>
            <person name="Johnson J."/>
            <person name="Rokhsar D."/>
            <person name="Baxter I."/>
            <person name="Schmutz J."/>
            <person name="Brutnell T."/>
            <person name="Kellogg E."/>
        </authorList>
    </citation>
    <scope>NUCLEOTIDE SEQUENCE [LARGE SCALE GENOMIC DNA]</scope>
</reference>
<protein>
    <submittedName>
        <fullName evidence="1">Uncharacterized protein</fullName>
    </submittedName>
</protein>
<dbReference type="Proteomes" id="UP000298652">
    <property type="component" value="Chromosome 5"/>
</dbReference>
<accession>A0A4U6UFF6</accession>
<keyword evidence="2" id="KW-1185">Reference proteome</keyword>
<name>A0A4U6UFF6_SETVI</name>
<evidence type="ECO:0000313" key="1">
    <source>
        <dbReference type="EMBL" id="TKW14800.1"/>
    </source>
</evidence>
<proteinExistence type="predicted"/>
<gene>
    <name evidence="1" type="ORF">SEVIR_5G191250v2</name>
</gene>
<dbReference type="EMBL" id="CM016556">
    <property type="protein sequence ID" value="TKW14800.1"/>
    <property type="molecule type" value="Genomic_DNA"/>
</dbReference>
<dbReference type="AlphaFoldDB" id="A0A4U6UFF6"/>
<organism evidence="1 2">
    <name type="scientific">Setaria viridis</name>
    <name type="common">Green bristlegrass</name>
    <name type="synonym">Setaria italica subsp. viridis</name>
    <dbReference type="NCBI Taxonomy" id="4556"/>
    <lineage>
        <taxon>Eukaryota</taxon>
        <taxon>Viridiplantae</taxon>
        <taxon>Streptophyta</taxon>
        <taxon>Embryophyta</taxon>
        <taxon>Tracheophyta</taxon>
        <taxon>Spermatophyta</taxon>
        <taxon>Magnoliopsida</taxon>
        <taxon>Liliopsida</taxon>
        <taxon>Poales</taxon>
        <taxon>Poaceae</taxon>
        <taxon>PACMAD clade</taxon>
        <taxon>Panicoideae</taxon>
        <taxon>Panicodae</taxon>
        <taxon>Paniceae</taxon>
        <taxon>Cenchrinae</taxon>
        <taxon>Setaria</taxon>
    </lineage>
</organism>
<sequence length="52" mass="6125">MNNKTRLSEIDIPHHHGSMNNKEGCMCEPYLLARLQERKLMILQSCNLMRPE</sequence>